<dbReference type="AntiFam" id="ANF00057">
    <property type="entry name" value="Translation of E. coli type CRISPR repeat"/>
</dbReference>
<reference evidence="2 3" key="1">
    <citation type="submission" date="2013-07" db="EMBL/GenBank/DDBJ databases">
        <authorList>
            <person name="Weinstock G."/>
            <person name="Sodergren E."/>
            <person name="Wylie T."/>
            <person name="Fulton L."/>
            <person name="Fulton R."/>
            <person name="Fronick C."/>
            <person name="O'Laughlin M."/>
            <person name="Godfrey J."/>
            <person name="Miner T."/>
            <person name="Herter B."/>
            <person name="Appelbaum E."/>
            <person name="Cordes M."/>
            <person name="Lek S."/>
            <person name="Wollam A."/>
            <person name="Pepin K.H."/>
            <person name="Palsikar V.B."/>
            <person name="Mitreva M."/>
            <person name="Wilson R.K."/>
        </authorList>
    </citation>
    <scope>NUCLEOTIDE SEQUENCE [LARGE SCALE GENOMIC DNA]</scope>
    <source>
        <strain evidence="2 3">ATCC 27760</strain>
    </source>
</reference>
<dbReference type="HOGENOM" id="CLU_2660576_0_0_9"/>
<protein>
    <submittedName>
        <fullName evidence="2">Uncharacterized protein</fullName>
    </submittedName>
</protein>
<keyword evidence="3" id="KW-1185">Reference proteome</keyword>
<name>U2K329_9FIRM</name>
<sequence>PFKGRFKLMTLQRDHPRLCGEKTEVGASTMETMGSPPPMRGKATGTAAGIRLDGITPAYAGKRLGSQYVCSAVRDHPRLCGEKI</sequence>
<evidence type="ECO:0000256" key="1">
    <source>
        <dbReference type="SAM" id="MobiDB-lite"/>
    </source>
</evidence>
<dbReference type="AntiFam" id="ANF00006">
    <property type="entry name" value="Translation of CRISPR region"/>
</dbReference>
<evidence type="ECO:0000313" key="2">
    <source>
        <dbReference type="EMBL" id="ERJ86662.1"/>
    </source>
</evidence>
<feature type="region of interest" description="Disordered" evidence="1">
    <location>
        <begin position="24"/>
        <end position="45"/>
    </location>
</feature>
<dbReference type="STRING" id="411473.RUMCAL_03491"/>
<dbReference type="Proteomes" id="UP000016662">
    <property type="component" value="Unassembled WGS sequence"/>
</dbReference>
<accession>U2K329</accession>
<proteinExistence type="predicted"/>
<organism evidence="2 3">
    <name type="scientific">Ruminococcus callidus ATCC 27760</name>
    <dbReference type="NCBI Taxonomy" id="411473"/>
    <lineage>
        <taxon>Bacteria</taxon>
        <taxon>Bacillati</taxon>
        <taxon>Bacillota</taxon>
        <taxon>Clostridia</taxon>
        <taxon>Eubacteriales</taxon>
        <taxon>Oscillospiraceae</taxon>
        <taxon>Ruminococcus</taxon>
    </lineage>
</organism>
<comment type="caution">
    <text evidence="2">The sequence shown here is derived from an EMBL/GenBank/DDBJ whole genome shotgun (WGS) entry which is preliminary data.</text>
</comment>
<feature type="non-terminal residue" evidence="2">
    <location>
        <position position="1"/>
    </location>
</feature>
<dbReference type="AlphaFoldDB" id="U2K329"/>
<evidence type="ECO:0000313" key="3">
    <source>
        <dbReference type="Proteomes" id="UP000016662"/>
    </source>
</evidence>
<dbReference type="EMBL" id="AWVF01000473">
    <property type="protein sequence ID" value="ERJ86662.1"/>
    <property type="molecule type" value="Genomic_DNA"/>
</dbReference>
<gene>
    <name evidence="2" type="ORF">RUMCAL_03491</name>
</gene>